<organism evidence="3 4">
    <name type="scientific">Exophiala spinifera</name>
    <dbReference type="NCBI Taxonomy" id="91928"/>
    <lineage>
        <taxon>Eukaryota</taxon>
        <taxon>Fungi</taxon>
        <taxon>Dikarya</taxon>
        <taxon>Ascomycota</taxon>
        <taxon>Pezizomycotina</taxon>
        <taxon>Eurotiomycetes</taxon>
        <taxon>Chaetothyriomycetidae</taxon>
        <taxon>Chaetothyriales</taxon>
        <taxon>Herpotrichiellaceae</taxon>
        <taxon>Exophiala</taxon>
    </lineage>
</organism>
<dbReference type="GeneID" id="27331523"/>
<feature type="compositionally biased region" description="Polar residues" evidence="1">
    <location>
        <begin position="272"/>
        <end position="284"/>
    </location>
</feature>
<dbReference type="HOGENOM" id="CLU_061436_0_1_1"/>
<feature type="compositionally biased region" description="Low complexity" evidence="1">
    <location>
        <begin position="215"/>
        <end position="242"/>
    </location>
</feature>
<dbReference type="InterPro" id="IPR028095">
    <property type="entry name" value="Mso1_N_dom"/>
</dbReference>
<evidence type="ECO:0000256" key="1">
    <source>
        <dbReference type="SAM" id="MobiDB-lite"/>
    </source>
</evidence>
<reference evidence="3 4" key="1">
    <citation type="submission" date="2015-01" db="EMBL/GenBank/DDBJ databases">
        <title>The Genome Sequence of Exophiala spinifera CBS89968.</title>
        <authorList>
            <consortium name="The Broad Institute Genomics Platform"/>
            <person name="Cuomo C."/>
            <person name="de Hoog S."/>
            <person name="Gorbushina A."/>
            <person name="Stielow B."/>
            <person name="Teixiera M."/>
            <person name="Abouelleil A."/>
            <person name="Chapman S.B."/>
            <person name="Priest M."/>
            <person name="Young S.K."/>
            <person name="Wortman J."/>
            <person name="Nusbaum C."/>
            <person name="Birren B."/>
        </authorList>
    </citation>
    <scope>NUCLEOTIDE SEQUENCE [LARGE SCALE GENOMIC DNA]</scope>
    <source>
        <strain evidence="3 4">CBS 89968</strain>
    </source>
</reference>
<evidence type="ECO:0000313" key="4">
    <source>
        <dbReference type="Proteomes" id="UP000053328"/>
    </source>
</evidence>
<dbReference type="RefSeq" id="XP_016237465.1">
    <property type="nucleotide sequence ID" value="XM_016378788.1"/>
</dbReference>
<feature type="compositionally biased region" description="Polar residues" evidence="1">
    <location>
        <begin position="188"/>
        <end position="202"/>
    </location>
</feature>
<feature type="domain" description="Mso1 N-terminal" evidence="2">
    <location>
        <begin position="41"/>
        <end position="82"/>
    </location>
</feature>
<feature type="compositionally biased region" description="Polar residues" evidence="1">
    <location>
        <begin position="94"/>
        <end position="115"/>
    </location>
</feature>
<feature type="compositionally biased region" description="Polar residues" evidence="1">
    <location>
        <begin position="154"/>
        <end position="175"/>
    </location>
</feature>
<proteinExistence type="predicted"/>
<feature type="compositionally biased region" description="Pro residues" evidence="1">
    <location>
        <begin position="80"/>
        <end position="92"/>
    </location>
</feature>
<feature type="region of interest" description="Disordered" evidence="1">
    <location>
        <begin position="76"/>
        <end position="296"/>
    </location>
</feature>
<evidence type="ECO:0000259" key="2">
    <source>
        <dbReference type="Pfam" id="PF14475"/>
    </source>
</evidence>
<dbReference type="AlphaFoldDB" id="A0A0D2C0P7"/>
<dbReference type="EMBL" id="KN847494">
    <property type="protein sequence ID" value="KIW17249.1"/>
    <property type="molecule type" value="Genomic_DNA"/>
</dbReference>
<keyword evidence="4" id="KW-1185">Reference proteome</keyword>
<sequence>MASYLSYFTSNPSSTPPTSQGSSTPNSSSTWSSTFSSRFASLRKALTKDSEEDDPDNEDCSHISNVLRAYYAEKGRPLPEWLPPDPKRPIAPQPQGSYGQYGNAYGSQFNTQQVHSRGSSGGRGGGLSDLWDSAPASGAPPPQSLRASRPTPHSLRSNDTARSHSSGGSQTTSFGPTAPTARPLPSQRAGSYQTNPNANAQALGSRDRLRARLQGSSSGRSSPAGGMSGGQSLQSSSGGNLSTQDRSGAGQPYISASQPWSTGGDAYGHNGGYTSTGLPSSPYGNQDYRQRPGGPR</sequence>
<dbReference type="Proteomes" id="UP000053328">
    <property type="component" value="Unassembled WGS sequence"/>
</dbReference>
<dbReference type="VEuPathDB" id="FungiDB:PV08_04440"/>
<dbReference type="OrthoDB" id="2683368at2759"/>
<gene>
    <name evidence="3" type="ORF">PV08_04440</name>
</gene>
<name>A0A0D2C0P7_9EURO</name>
<accession>A0A0D2C0P7</accession>
<evidence type="ECO:0000313" key="3">
    <source>
        <dbReference type="EMBL" id="KIW17249.1"/>
    </source>
</evidence>
<feature type="region of interest" description="Disordered" evidence="1">
    <location>
        <begin position="1"/>
        <end position="33"/>
    </location>
</feature>
<protein>
    <recommendedName>
        <fullName evidence="2">Mso1 N-terminal domain-containing protein</fullName>
    </recommendedName>
</protein>
<dbReference type="Pfam" id="PF14475">
    <property type="entry name" value="Mso1_Sec1_bdg"/>
    <property type="match status" value="1"/>
</dbReference>